<feature type="domain" description="Cytochrome c" evidence="6">
    <location>
        <begin position="238"/>
        <end position="335"/>
    </location>
</feature>
<dbReference type="Gene3D" id="3.40.30.10">
    <property type="entry name" value="Glutaredoxin"/>
    <property type="match status" value="1"/>
</dbReference>
<dbReference type="GO" id="GO:0009055">
    <property type="term" value="F:electron transfer activity"/>
    <property type="evidence" value="ECO:0007669"/>
    <property type="project" value="InterPro"/>
</dbReference>
<evidence type="ECO:0000313" key="8">
    <source>
        <dbReference type="Proteomes" id="UP000223913"/>
    </source>
</evidence>
<dbReference type="InterPro" id="IPR009056">
    <property type="entry name" value="Cyt_c-like_dom"/>
</dbReference>
<name>A0A2D0N799_FLAN2</name>
<comment type="caution">
    <text evidence="7">The sequence shown here is derived from an EMBL/GenBank/DDBJ whole genome shotgun (WGS) entry which is preliminary data.</text>
</comment>
<reference evidence="7 8" key="1">
    <citation type="submission" date="2017-10" db="EMBL/GenBank/DDBJ databases">
        <title>The draft genome sequence of Lewinella nigricans NBRC 102662.</title>
        <authorList>
            <person name="Wang K."/>
        </authorList>
    </citation>
    <scope>NUCLEOTIDE SEQUENCE [LARGE SCALE GENOMIC DNA]</scope>
    <source>
        <strain evidence="7 8">NBRC 102662</strain>
    </source>
</reference>
<dbReference type="RefSeq" id="WP_099151968.1">
    <property type="nucleotide sequence ID" value="NZ_PDUD01000025.1"/>
</dbReference>
<dbReference type="Pfam" id="PF00034">
    <property type="entry name" value="Cytochrom_C"/>
    <property type="match status" value="1"/>
</dbReference>
<sequence>MQTENFESKIRRIAGTFDRRPPQTTWEQIQRELPQKPDSGTGPGLLRWGLPLALVAAVAIGLIIWPQFETPQVWMDDYILALRQAKAENKPLLLLFTRTCPDCEKLDDILERSNIDELAESYIPVRLLLDDQTPMDGAPAVPQLFPKGTLELVHLPDTHGQSAWRVKGQERTLLTWGQVWEFWMEAVFFTQRPPLLVLLTPQEEPIAQYNYIEHTELSAREIGKEIDRWLALQLDLKGEHLEGKMLFTSLCASCHNRNMKDPLTGPALGGIREKWSDYPESDLYDFIRDPQQSIYDGHPLALATWNEWKPTVMTSFSDISDGSLKKLLDYIDWQYEQN</sequence>
<dbReference type="PROSITE" id="PS51007">
    <property type="entry name" value="CYTC"/>
    <property type="match status" value="1"/>
</dbReference>
<gene>
    <name evidence="7" type="ORF">CRP01_20505</name>
</gene>
<keyword evidence="8" id="KW-1185">Reference proteome</keyword>
<keyword evidence="5" id="KW-1133">Transmembrane helix</keyword>
<keyword evidence="5" id="KW-0472">Membrane</keyword>
<keyword evidence="2 4" id="KW-0479">Metal-binding</keyword>
<dbReference type="InterPro" id="IPR036249">
    <property type="entry name" value="Thioredoxin-like_sf"/>
</dbReference>
<evidence type="ECO:0000256" key="5">
    <source>
        <dbReference type="SAM" id="Phobius"/>
    </source>
</evidence>
<evidence type="ECO:0000256" key="4">
    <source>
        <dbReference type="PROSITE-ProRule" id="PRU00433"/>
    </source>
</evidence>
<proteinExistence type="predicted"/>
<keyword evidence="5" id="KW-0812">Transmembrane</keyword>
<dbReference type="Gene3D" id="1.10.760.10">
    <property type="entry name" value="Cytochrome c-like domain"/>
    <property type="match status" value="1"/>
</dbReference>
<dbReference type="SUPFAM" id="SSF46626">
    <property type="entry name" value="Cytochrome c"/>
    <property type="match status" value="1"/>
</dbReference>
<evidence type="ECO:0000256" key="3">
    <source>
        <dbReference type="ARBA" id="ARBA00023004"/>
    </source>
</evidence>
<dbReference type="InterPro" id="IPR036909">
    <property type="entry name" value="Cyt_c-like_dom_sf"/>
</dbReference>
<organism evidence="7 8">
    <name type="scientific">Flavilitoribacter nigricans (strain ATCC 23147 / DSM 23189 / NBRC 102662 / NCIMB 1420 / SS-2)</name>
    <name type="common">Lewinella nigricans</name>
    <dbReference type="NCBI Taxonomy" id="1122177"/>
    <lineage>
        <taxon>Bacteria</taxon>
        <taxon>Pseudomonadati</taxon>
        <taxon>Bacteroidota</taxon>
        <taxon>Saprospiria</taxon>
        <taxon>Saprospirales</taxon>
        <taxon>Lewinellaceae</taxon>
        <taxon>Flavilitoribacter</taxon>
    </lineage>
</organism>
<dbReference type="GO" id="GO:0020037">
    <property type="term" value="F:heme binding"/>
    <property type="evidence" value="ECO:0007669"/>
    <property type="project" value="InterPro"/>
</dbReference>
<protein>
    <recommendedName>
        <fullName evidence="6">Cytochrome c domain-containing protein</fullName>
    </recommendedName>
</protein>
<evidence type="ECO:0000313" key="7">
    <source>
        <dbReference type="EMBL" id="PHN04394.1"/>
    </source>
</evidence>
<dbReference type="EMBL" id="PDUD01000025">
    <property type="protein sequence ID" value="PHN04394.1"/>
    <property type="molecule type" value="Genomic_DNA"/>
</dbReference>
<evidence type="ECO:0000259" key="6">
    <source>
        <dbReference type="PROSITE" id="PS51007"/>
    </source>
</evidence>
<dbReference type="GO" id="GO:0046872">
    <property type="term" value="F:metal ion binding"/>
    <property type="evidence" value="ECO:0007669"/>
    <property type="project" value="UniProtKB-KW"/>
</dbReference>
<keyword evidence="1 4" id="KW-0349">Heme</keyword>
<feature type="transmembrane region" description="Helical" evidence="5">
    <location>
        <begin position="45"/>
        <end position="65"/>
    </location>
</feature>
<dbReference type="SUPFAM" id="SSF52833">
    <property type="entry name" value="Thioredoxin-like"/>
    <property type="match status" value="1"/>
</dbReference>
<dbReference type="Proteomes" id="UP000223913">
    <property type="component" value="Unassembled WGS sequence"/>
</dbReference>
<evidence type="ECO:0000256" key="2">
    <source>
        <dbReference type="ARBA" id="ARBA00022723"/>
    </source>
</evidence>
<accession>A0A2D0N799</accession>
<evidence type="ECO:0000256" key="1">
    <source>
        <dbReference type="ARBA" id="ARBA00022617"/>
    </source>
</evidence>
<keyword evidence="3 4" id="KW-0408">Iron</keyword>
<dbReference type="OrthoDB" id="2827525at2"/>
<dbReference type="AlphaFoldDB" id="A0A2D0N799"/>